<evidence type="ECO:0000313" key="3">
    <source>
        <dbReference type="Proteomes" id="UP000606974"/>
    </source>
</evidence>
<dbReference type="GO" id="GO:0016791">
    <property type="term" value="F:phosphatase activity"/>
    <property type="evidence" value="ECO:0007669"/>
    <property type="project" value="UniProtKB-ARBA"/>
</dbReference>
<dbReference type="InterPro" id="IPR006439">
    <property type="entry name" value="HAD-SF_hydro_IA"/>
</dbReference>
<dbReference type="Gene3D" id="3.40.50.1000">
    <property type="entry name" value="HAD superfamily/HAD-like"/>
    <property type="match status" value="1"/>
</dbReference>
<dbReference type="InterPro" id="IPR023214">
    <property type="entry name" value="HAD_sf"/>
</dbReference>
<dbReference type="InterPro" id="IPR036412">
    <property type="entry name" value="HAD-like_sf"/>
</dbReference>
<gene>
    <name evidence="2" type="ORF">GJ744_008482</name>
</gene>
<dbReference type="SFLD" id="SFLDG01129">
    <property type="entry name" value="C1.5:_HAD__Beta-PGM__Phosphata"/>
    <property type="match status" value="1"/>
</dbReference>
<evidence type="ECO:0000313" key="2">
    <source>
        <dbReference type="EMBL" id="KAF7502035.1"/>
    </source>
</evidence>
<protein>
    <recommendedName>
        <fullName evidence="4">Epoxide hydrolase</fullName>
    </recommendedName>
</protein>
<dbReference type="SUPFAM" id="SSF56784">
    <property type="entry name" value="HAD-like"/>
    <property type="match status" value="1"/>
</dbReference>
<dbReference type="Proteomes" id="UP000606974">
    <property type="component" value="Unassembled WGS sequence"/>
</dbReference>
<reference evidence="2" key="1">
    <citation type="submission" date="2020-02" db="EMBL/GenBank/DDBJ databases">
        <authorList>
            <person name="Palmer J.M."/>
        </authorList>
    </citation>
    <scope>NUCLEOTIDE SEQUENCE</scope>
    <source>
        <strain evidence="2">EPUS1.4</strain>
        <tissue evidence="2">Thallus</tissue>
    </source>
</reference>
<dbReference type="AlphaFoldDB" id="A0A8H7A3M9"/>
<organism evidence="2 3">
    <name type="scientific">Endocarpon pusillum</name>
    <dbReference type="NCBI Taxonomy" id="364733"/>
    <lineage>
        <taxon>Eukaryota</taxon>
        <taxon>Fungi</taxon>
        <taxon>Dikarya</taxon>
        <taxon>Ascomycota</taxon>
        <taxon>Pezizomycotina</taxon>
        <taxon>Eurotiomycetes</taxon>
        <taxon>Chaetothyriomycetidae</taxon>
        <taxon>Verrucariales</taxon>
        <taxon>Verrucariaceae</taxon>
        <taxon>Endocarpon</taxon>
    </lineage>
</organism>
<accession>A0A8H7A3M9</accession>
<dbReference type="EMBL" id="JAACFV010000466">
    <property type="protein sequence ID" value="KAF7502035.1"/>
    <property type="molecule type" value="Genomic_DNA"/>
</dbReference>
<evidence type="ECO:0000256" key="1">
    <source>
        <dbReference type="SAM" id="MobiDB-lite"/>
    </source>
</evidence>
<proteinExistence type="predicted"/>
<feature type="region of interest" description="Disordered" evidence="1">
    <location>
        <begin position="92"/>
        <end position="111"/>
    </location>
</feature>
<comment type="caution">
    <text evidence="2">The sequence shown here is derived from an EMBL/GenBank/DDBJ whole genome shotgun (WGS) entry which is preliminary data.</text>
</comment>
<dbReference type="PANTHER" id="PTHR47829">
    <property type="entry name" value="HYDROLASE, PUTATIVE (AFU_ORTHOLOGUE AFUA_1G12880)-RELATED"/>
    <property type="match status" value="1"/>
</dbReference>
<dbReference type="NCBIfam" id="TIGR01509">
    <property type="entry name" value="HAD-SF-IA-v3"/>
    <property type="match status" value="1"/>
</dbReference>
<dbReference type="InterPro" id="IPR023198">
    <property type="entry name" value="PGP-like_dom2"/>
</dbReference>
<dbReference type="Pfam" id="PF00702">
    <property type="entry name" value="Hydrolase"/>
    <property type="match status" value="1"/>
</dbReference>
<evidence type="ECO:0008006" key="4">
    <source>
        <dbReference type="Google" id="ProtNLM"/>
    </source>
</evidence>
<dbReference type="OrthoDB" id="1694274at2759"/>
<dbReference type="Gene3D" id="1.10.150.240">
    <property type="entry name" value="Putative phosphatase, domain 2"/>
    <property type="match status" value="1"/>
</dbReference>
<dbReference type="InterPro" id="IPR052898">
    <property type="entry name" value="ACAD10-like"/>
</dbReference>
<dbReference type="SFLD" id="SFLDS00003">
    <property type="entry name" value="Haloacid_Dehalogenase"/>
    <property type="match status" value="1"/>
</dbReference>
<dbReference type="CDD" id="cd02603">
    <property type="entry name" value="HAD_sEH-N_like"/>
    <property type="match status" value="1"/>
</dbReference>
<keyword evidence="3" id="KW-1185">Reference proteome</keyword>
<dbReference type="PANTHER" id="PTHR47829:SF1">
    <property type="entry name" value="HAD FAMILY PHOSPHATASE"/>
    <property type="match status" value="1"/>
</dbReference>
<sequence length="271" mass="30458">MSKPGLPRVLLFDIGGVCVVSPFQGILDYEKAHNIPVGYINYSISKTSPDGTWHQLERGEIQLDADYFRRFKADLEDEGRWRDYRHKLATQTTSAASASTEPLLPATTERPPVPDIDAEQLFWAMMSDSRHPDPHMFPALQKLKASGTFTLAALSNTVIFPPGSPLADVAEEGDVRRIFDVFISSAHVGMRKPDPRIYQYTLEKLREKVGPDLKADEVLFLDDIGENLKPARALGMRTIRVMLGKTDVAVKELENILHMDLGEERQERAKL</sequence>
<name>A0A8H7A3M9_9EURO</name>